<evidence type="ECO:0000313" key="2">
    <source>
        <dbReference type="Proteomes" id="UP001064048"/>
    </source>
</evidence>
<gene>
    <name evidence="1" type="ORF">MSG28_011509</name>
</gene>
<protein>
    <submittedName>
        <fullName evidence="1">Uncharacterized protein</fullName>
    </submittedName>
</protein>
<dbReference type="EMBL" id="CM046119">
    <property type="protein sequence ID" value="KAI8425706.1"/>
    <property type="molecule type" value="Genomic_DNA"/>
</dbReference>
<reference evidence="1 2" key="1">
    <citation type="journal article" date="2022" name="Genome Biol. Evol.">
        <title>The Spruce Budworm Genome: Reconstructing the Evolutionary History of Antifreeze Proteins.</title>
        <authorList>
            <person name="Beliveau C."/>
            <person name="Gagne P."/>
            <person name="Picq S."/>
            <person name="Vernygora O."/>
            <person name="Keeling C.I."/>
            <person name="Pinkney K."/>
            <person name="Doucet D."/>
            <person name="Wen F."/>
            <person name="Johnston J.S."/>
            <person name="Maaroufi H."/>
            <person name="Boyle B."/>
            <person name="Laroche J."/>
            <person name="Dewar K."/>
            <person name="Juretic N."/>
            <person name="Blackburn G."/>
            <person name="Nisole A."/>
            <person name="Brunet B."/>
            <person name="Brandao M."/>
            <person name="Lumley L."/>
            <person name="Duan J."/>
            <person name="Quan G."/>
            <person name="Lucarotti C.J."/>
            <person name="Roe A.D."/>
            <person name="Sperling F.A.H."/>
            <person name="Levesque R.C."/>
            <person name="Cusson M."/>
        </authorList>
    </citation>
    <scope>NUCLEOTIDE SEQUENCE [LARGE SCALE GENOMIC DNA]</scope>
    <source>
        <strain evidence="1">Glfc:IPQL:Cfum</strain>
    </source>
</reference>
<sequence length="112" mass="12875">MRDPNGDTEYCCVECPLKFSDKTLMEQHLSAHNREYRFLCGICGTANTSRPTIRNALSRVKQAEMEPPDDPERPHVCLVCGKRYKRRDHLKLHSVSHMEKDKICLECGKVNG</sequence>
<dbReference type="Proteomes" id="UP001064048">
    <property type="component" value="Chromosome 19"/>
</dbReference>
<organism evidence="1 2">
    <name type="scientific">Choristoneura fumiferana</name>
    <name type="common">Spruce budworm moth</name>
    <name type="synonym">Archips fumiferana</name>
    <dbReference type="NCBI Taxonomy" id="7141"/>
    <lineage>
        <taxon>Eukaryota</taxon>
        <taxon>Metazoa</taxon>
        <taxon>Ecdysozoa</taxon>
        <taxon>Arthropoda</taxon>
        <taxon>Hexapoda</taxon>
        <taxon>Insecta</taxon>
        <taxon>Pterygota</taxon>
        <taxon>Neoptera</taxon>
        <taxon>Endopterygota</taxon>
        <taxon>Lepidoptera</taxon>
        <taxon>Glossata</taxon>
        <taxon>Ditrysia</taxon>
        <taxon>Tortricoidea</taxon>
        <taxon>Tortricidae</taxon>
        <taxon>Tortricinae</taxon>
        <taxon>Choristoneura</taxon>
    </lineage>
</organism>
<name>A0ACC0JNH5_CHOFU</name>
<accession>A0ACC0JNH5</accession>
<evidence type="ECO:0000313" key="1">
    <source>
        <dbReference type="EMBL" id="KAI8425706.1"/>
    </source>
</evidence>
<comment type="caution">
    <text evidence="1">The sequence shown here is derived from an EMBL/GenBank/DDBJ whole genome shotgun (WGS) entry which is preliminary data.</text>
</comment>
<proteinExistence type="predicted"/>
<keyword evidence="2" id="KW-1185">Reference proteome</keyword>